<organism evidence="1 2">
    <name type="scientific">Umezawaea endophytica</name>
    <dbReference type="NCBI Taxonomy" id="1654476"/>
    <lineage>
        <taxon>Bacteria</taxon>
        <taxon>Bacillati</taxon>
        <taxon>Actinomycetota</taxon>
        <taxon>Actinomycetes</taxon>
        <taxon>Pseudonocardiales</taxon>
        <taxon>Pseudonocardiaceae</taxon>
        <taxon>Umezawaea</taxon>
    </lineage>
</organism>
<keyword evidence="2" id="KW-1185">Reference proteome</keyword>
<dbReference type="Gene3D" id="1.25.40.10">
    <property type="entry name" value="Tetratricopeptide repeat domain"/>
    <property type="match status" value="2"/>
</dbReference>
<name>A0A9X3A234_9PSEU</name>
<sequence length="1068" mass="113751">MISADGELPGVANQLDGVVHGHVVQAGSIQHANLGVHVGDVNLFTGVPVTTRYHKQVLRIAPKELVGRETELAELAAFCTSPTGGYAWWRASAWSGKTALMSWFVLHPPPGVRLVSFFITARLSGQSTRTAFIDNVMGQLLDLTSQQQPAFLTDANREAHLLGLFDDAAAACADRGEHLVLLVDGLDEDRGVHTGFDAYSIAALLPEEMRVVVAGRPDPELPADVPEHHPLRNPAIIRPLGPSPRAQVIRVEAERELRALLKGDPVGVDLLGLVASAGGGLTAADLAVLTATSEWAVKDLLGTVAGRSFARRRTSAQAADIYLLGHEELQAIAVAALGLSKLEHYRARLHAWADGYREQGWPVSTPDYLLRGYFAVLVETDDVPRMVACATDPARQDRVLAQSGGDASSLDEIAAAQSTSTDLVASTRLAVHRDYLGHRNARIPRDLPAAWLAAGHADRATATARSIVDPVGRAETLVSMAAQSTDHPGSIDAQAEAQAVIASITDVHARSKLLAALAVVVAEQGDLDHAELLFGLAPTVPEREAVATLLSLARGAMRLGDQRWGRLLTTASRAVKSPYDPHLGRRRMTSVIRTAAELGDLDRVVSLVAGRSRAEALPFLTVAAVQRGDYDHAEVLVRAVADPADRADLLMGMAKTGSGPVDRWISDVRETAHEIGDPGHRARILFTVATAVHDEAAFAAGKALADASTDEWLRRLTLETATAMGNFTFAAELIKSVRNHYAAAVQYTALAAAVAKAGEADHAAELLFCAEIRARLVTGIPFTAAETLTEVARAVAEFGDVENATRIAQEVGYDSGVPELLVMSARATIRAGDSARAATILADAERLVRNDTGRTWHATTVKTLADSLASAANLDDAVALVSASGADWRSRRWTGLVTSIAQKFATAGGTHLADEARFRTLNGAGALAVSASAVYEIGYNGLALRLLDQAERIAASLQDQHQLVALTLIRDTAVDVGDRRRATAVWARRNELAHSPYRRSPMPVLPLRRPRNEILVTAAVLPGPVDEVLRSEAWHLAVPAVLKADPAAIDVVIAELSIAARVSPVRSP</sequence>
<reference evidence="1" key="1">
    <citation type="submission" date="2022-08" db="EMBL/GenBank/DDBJ databases">
        <authorList>
            <person name="Tistechok S."/>
            <person name="Samborskyy M."/>
            <person name="Roman I."/>
        </authorList>
    </citation>
    <scope>NUCLEOTIDE SEQUENCE</scope>
    <source>
        <strain evidence="1">DSM 103496</strain>
    </source>
</reference>
<accession>A0A9X3A234</accession>
<comment type="caution">
    <text evidence="1">The sequence shown here is derived from an EMBL/GenBank/DDBJ whole genome shotgun (WGS) entry which is preliminary data.</text>
</comment>
<dbReference type="RefSeq" id="WP_259624079.1">
    <property type="nucleotide sequence ID" value="NZ_JANYMP010000007.1"/>
</dbReference>
<dbReference type="AlphaFoldDB" id="A0A9X3A234"/>
<gene>
    <name evidence="1" type="ORF">NZH93_17060</name>
</gene>
<proteinExistence type="predicted"/>
<protein>
    <submittedName>
        <fullName evidence="1">Uncharacterized protein</fullName>
    </submittedName>
</protein>
<evidence type="ECO:0000313" key="1">
    <source>
        <dbReference type="EMBL" id="MCS7478573.1"/>
    </source>
</evidence>
<dbReference type="Proteomes" id="UP001141259">
    <property type="component" value="Unassembled WGS sequence"/>
</dbReference>
<dbReference type="InterPro" id="IPR011990">
    <property type="entry name" value="TPR-like_helical_dom_sf"/>
</dbReference>
<evidence type="ECO:0000313" key="2">
    <source>
        <dbReference type="Proteomes" id="UP001141259"/>
    </source>
</evidence>
<dbReference type="EMBL" id="JANYMP010000007">
    <property type="protein sequence ID" value="MCS7478573.1"/>
    <property type="molecule type" value="Genomic_DNA"/>
</dbReference>